<name>A0ABS3KJ78_9PROT</name>
<evidence type="ECO:0000256" key="1">
    <source>
        <dbReference type="ARBA" id="ARBA00004328"/>
    </source>
</evidence>
<evidence type="ECO:0000313" key="4">
    <source>
        <dbReference type="EMBL" id="MBO1077528.1"/>
    </source>
</evidence>
<comment type="caution">
    <text evidence="4">The sequence shown here is derived from an EMBL/GenBank/DDBJ whole genome shotgun (WGS) entry which is preliminary data.</text>
</comment>
<dbReference type="EMBL" id="JACTNG010000001">
    <property type="protein sequence ID" value="MBO1077528.1"/>
    <property type="molecule type" value="Genomic_DNA"/>
</dbReference>
<gene>
    <name evidence="4" type="ORF">IAI61_00690</name>
</gene>
<dbReference type="Pfam" id="PF12236">
    <property type="entry name" value="Head-tail_con"/>
    <property type="match status" value="1"/>
</dbReference>
<accession>A0ABS3KJ78</accession>
<keyword evidence="3" id="KW-0231">Viral genome packaging</keyword>
<comment type="subcellular location">
    <subcellularLocation>
        <location evidence="1">Virion</location>
    </subcellularLocation>
</comment>
<protein>
    <submittedName>
        <fullName evidence="4">Head-tail connector protein</fullName>
    </submittedName>
</protein>
<dbReference type="InterPro" id="IPR020991">
    <property type="entry name" value="Connector_podovirus"/>
</dbReference>
<dbReference type="Proteomes" id="UP001518989">
    <property type="component" value="Unassembled WGS sequence"/>
</dbReference>
<dbReference type="RefSeq" id="WP_207414959.1">
    <property type="nucleotide sequence ID" value="NZ_CP061177.1"/>
</dbReference>
<reference evidence="4 5" key="1">
    <citation type="submission" date="2020-09" db="EMBL/GenBank/DDBJ databases">
        <title>Roseomonas.</title>
        <authorList>
            <person name="Zhu W."/>
        </authorList>
    </citation>
    <scope>NUCLEOTIDE SEQUENCE [LARGE SCALE GENOMIC DNA]</scope>
    <source>
        <strain evidence="4 5">573</strain>
    </source>
</reference>
<evidence type="ECO:0000256" key="3">
    <source>
        <dbReference type="ARBA" id="ARBA00023219"/>
    </source>
</evidence>
<proteinExistence type="predicted"/>
<evidence type="ECO:0000313" key="5">
    <source>
        <dbReference type="Proteomes" id="UP001518989"/>
    </source>
</evidence>
<evidence type="ECO:0000256" key="2">
    <source>
        <dbReference type="ARBA" id="ARBA00022612"/>
    </source>
</evidence>
<organism evidence="4 5">
    <name type="scientific">Roseomonas haemaphysalidis</name>
    <dbReference type="NCBI Taxonomy" id="2768162"/>
    <lineage>
        <taxon>Bacteria</taxon>
        <taxon>Pseudomonadati</taxon>
        <taxon>Pseudomonadota</taxon>
        <taxon>Alphaproteobacteria</taxon>
        <taxon>Acetobacterales</taxon>
        <taxon>Roseomonadaceae</taxon>
        <taxon>Roseomonas</taxon>
    </lineage>
</organism>
<sequence>MEMTPEAVLARHAQALEKRRPWEAVWRECYDHVLSATPGSGGPLLYDATAADAAEQLSASLLAELTPPWSRWFGLAPSRAVAEGPDAQAAAAALEDAAEVLQGHFDRSNFALEMHQAFLDLVVAGTGVLLVEEAPPGESSALRFTAVPLTQAVLEEGAGGRLDTIFRAVTLDAAGIARRYPAAMLPADMARGEEDQPARFRVVEAVWPDGHGGAGFMAVLDHDGRALPLATGRFADSPFIAFRWLKAPGETYGRGPVMKTLPDIRTANKVVELVLKNASIAATGIWQAEDDGVLNPATVRLVPGAIIPKAPGSSGLTPLAAPGNFDVSQLVLDDFRKRIRSALLADRLSAPRDKQMTATEVLERSAETARLLGATYGRLQAELLTPLVARCLAILRRRGEVPPMLLDGREVRLTYQSPLARVQGRADAANTLLFLQSVSALGAEAVQQIDVPAATRHLARALAAPAGILTSTPSEE</sequence>
<keyword evidence="5" id="KW-1185">Reference proteome</keyword>
<keyword evidence="2" id="KW-1188">Viral release from host cell</keyword>